<dbReference type="Pfam" id="PF00008">
    <property type="entry name" value="EGF"/>
    <property type="match status" value="6"/>
</dbReference>
<dbReference type="InterPro" id="IPR001881">
    <property type="entry name" value="EGF-like_Ca-bd_dom"/>
</dbReference>
<feature type="disulfide bond" evidence="5">
    <location>
        <begin position="1217"/>
        <end position="1234"/>
    </location>
</feature>
<comment type="caution">
    <text evidence="5">Lacks conserved residue(s) required for the propagation of feature annotation.</text>
</comment>
<keyword evidence="4 5" id="KW-1015">Disulfide bond</keyword>
<name>E4XEJ1_OIKDI</name>
<evidence type="ECO:0000256" key="3">
    <source>
        <dbReference type="ARBA" id="ARBA00022737"/>
    </source>
</evidence>
<dbReference type="FunFam" id="2.10.25.10:FF:000066">
    <property type="entry name" value="FAT atypical cadherin 4"/>
    <property type="match status" value="1"/>
</dbReference>
<evidence type="ECO:0000259" key="7">
    <source>
        <dbReference type="PROSITE" id="PS50026"/>
    </source>
</evidence>
<feature type="disulfide bond" evidence="5">
    <location>
        <begin position="1429"/>
        <end position="1438"/>
    </location>
</feature>
<feature type="disulfide bond" evidence="5">
    <location>
        <begin position="1527"/>
        <end position="1544"/>
    </location>
</feature>
<dbReference type="GO" id="GO:0005112">
    <property type="term" value="F:Notch binding"/>
    <property type="evidence" value="ECO:0007669"/>
    <property type="project" value="TreeGrafter"/>
</dbReference>
<dbReference type="CDD" id="cd00054">
    <property type="entry name" value="EGF_CA"/>
    <property type="match status" value="6"/>
</dbReference>
<feature type="disulfide bond" evidence="5">
    <location>
        <begin position="1319"/>
        <end position="1328"/>
    </location>
</feature>
<gene>
    <name evidence="8" type="ORF">GSOID_T00008599001</name>
</gene>
<feature type="domain" description="EGF-like" evidence="7">
    <location>
        <begin position="2805"/>
        <end position="2843"/>
    </location>
</feature>
<feature type="disulfide bond" evidence="5">
    <location>
        <begin position="2632"/>
        <end position="2641"/>
    </location>
</feature>
<feature type="domain" description="EGF-like" evidence="7">
    <location>
        <begin position="2007"/>
        <end position="2043"/>
    </location>
</feature>
<dbReference type="SUPFAM" id="SSF57196">
    <property type="entry name" value="EGF/Laminin"/>
    <property type="match status" value="23"/>
</dbReference>
<dbReference type="InterPro" id="IPR003645">
    <property type="entry name" value="Fol_N"/>
</dbReference>
<feature type="disulfide bond" evidence="5">
    <location>
        <begin position="1961"/>
        <end position="1970"/>
    </location>
</feature>
<feature type="domain" description="EGF-like" evidence="7">
    <location>
        <begin position="1668"/>
        <end position="1705"/>
    </location>
</feature>
<feature type="domain" description="EGF-like" evidence="7">
    <location>
        <begin position="1935"/>
        <end position="1971"/>
    </location>
</feature>
<keyword evidence="2 6" id="KW-0732">Signal</keyword>
<sequence>MNFSFLVLFLVPESQSYGLRDAKIEISKSFFKKRLSLADFKKTENIIEKNPEPDDVFSRLERFPKIYENREDKNFRIAHAILSEYENVAVDDSGFENLVENILEAFGKWNEIVADFNPTKLATIVKNVKFGEFILQHYKFIVKKAFTADYLNNYVVDFLDGLKGHCGKLFIPVLVADFQEIIFQERAASNFRSFAKNNLTPSEFHNLQIAVEKGSENFANAVYILELSVFLGSYNFRLEEKLVDNLRSASRADFDFQKISDEKLRSSVEMIYGPAIASDLFKSLFGSPTRAETMKKSAEKEILNCFFFRPMNQVFRQNGGEKRGLVMDLKLSVIDQNLIISKKDDENKEEISICSKEKLEGFRIGIWGNEKQLQSQLFEISHTFGSDVLFCEQGCANGSSTILAPGQALQIKGINEGDNNQLVPPLVCEGSCEFALLQRAFKNEHLFQRIIYNFLVLAGYPAADNFDLSVFESDKFYNIPSIFNNDPRIDHLTSDPEFTTMLIFASIFSRFNGTLDFDELYRFLSTVIGAFQGLTADDITFQKYLALMKSLELEVSSSINAKEQANNYCTDQLLISEADIFKIMVILYLQDVDQMRTNYICQSIFQFPFPKESSTRAIHKLLYKTFGAIYGLEFEDFAQLASSITMFSAMKKQTMIEEAKQRDEFSRNQEIYDTTNVIYDEESEEYSEFSSSEILEDYTYFPEEQKQEITEPFTHNQFFVMLKAEEFMKSSDFSKEKALLSLYEYSYEDEEDYESELSDPGGLDFASFLNEKNAPPPTDPPLFSISDPALLGDIQKSGTWGSGEEEDGCAIKIYNNTQLRPTTTGIPLATDLFIPSEWELSMIIQKDSTATSWENIFEITGEDDAFFISIWKSFDPFSLEEGIVTCYVDECHHASLEKDQQQIMYKYKQIVANSTSIGIISINGEEVKKTTGTVVSTLNVAYLYSSKSGYRPFNGWIRDLLISACDEETEPPPKTGTAIEKNHLLGTFESVQKIWKMEIHLKIDGKPLDEAMNIIDVLSLPGYTTTMFTVWLNRGGTSIQICTISECFGKTFELSAERWTTLSLWTKFDGQSLFMHIAIDYEEQLNKMEYVPQIGEIAIMGTSHFTPAPVRYRLFNFNPNIPILPTPCNSSPCLFGGICKSKIDEFDNPDYECDCPTDFAGKNCEIDPCSNIGEEICNFNGQCNVVISEDAVFTECLCDPGYFGPFCNTSPCEQTPCFNGGSCSSDESTGSTSCECPGLYWGQRCENNICDRGLCAVGSVACALDSTKPNGFRCLCAENYSGELCEITPCSDLPCQNGGSCSIKLDEIGNPTGDFTCDCIDDYSGKICERTPCESALNPCNGQTCVMDGGSPRCVCEAPFVGNWCNETVCSSNPCGDYGTCRVTEGMQYECDCEEGHSGLNCQYNACSGSPCLNNGACEILSASYYCICAPGFSGPNCEISPYDACSTLPCKNNGRCIQNGAGFTCACSNNFVSGEFCEHSPCDENPCFNNGECLLDSISTTGYVCKCADGFYGPHCEKDSCFRNPCHLGQNCILEEDTKRAKCICDAGNSGSYCQHSVCDSKICLNGGYCAIENDGSAVCACQAGFFGNNCELTSCSDNPCFYVSSDRCVPRVDSYVCLCPEGFSGDNCEISPCESNPCFNDGVCSLSDDLEIICDCNDGFSGDFCELDICNPSPCINDAICKAKSSDEFECECLPGFSGRFCQIDACQGNECENDSTCIAYQTGFTCECGIGFYGPKCEFDSCSTSPCLFQAECRPDGEEFTCDCPPGFSGDICQTTPCDLDLPCQNNGTCSIVNQDFFCDCLEGFGGRYCTEGPCSEDPCLFDGLCTGNGDSFTCECNDGYSGDRCEITPCDNNGCVNGGVCDLSKTSEKGYTCECTGWTGEFCEVNPCDETVNPCLNGNKRKYECFNGECAIENGFPNCFCRDGFYGKYCEFTPCSDHNCQNGESFFETPRYYSCDCQIGYHGPDCLFDACTDIQCQNGGECKTVGLIGFCECPDGFFGERCEQDHCFDIPCGDYGTCSPLKNGFTCDCNDGFSGTFCEITPCEIDLEGCNGRGSCEARTYGQYYCDCAQGFFGDFCEITPCTDADFCDEFECNNGSCEVDSEGKAFCSCFGTYNGTSCETDLCADNPCQNGGLCLKNPLKLTQVCNCMNGFFGELCDVTICDLQKNYCMNGGECFIDGTNKAQCICPAGVSHGTESRCEISPCNDEPCGKNNNCYPITSSTVNCECTDEFTGQFCEKSPCDNVPCLNGGVCDVLGNKRVCTCGTGYLGDYCERSICENIECENGGFCSIEDGQFKCNCKPGFSGLKCSVKLCDDSECKNGGRCNFDEDDNLFCECPAGYHGNFCESTACDSLSFSHCLNEGTCVFSDEDNKYGYLCDCPTGFSGLHCEITPCSTNPCHHGSCVIDGDSYACACPATFTGQLCEINLCEINSFCQNGGTCQADSSSETGFKCLCREGFRGEYCENDLCSEDPDYCKNGWCSIVNGAKKCACFSGWHGENCERICALSPCIPNPCENRGTCIGRTDEENDAVSSHCECFTGFAGDDCRNNVCADVACLNNGQCKISGIDFFSSEKIDPNDPQVIGRPFCSCREHFSGILCEKNVCSETSPCLNNGRCRPKNDGGFTCTCAEGYSGVLCGLDPCVGFTDCENGECIVGFTDGVAVPTCQCEHGWKGARCDEIDCQALCKFGFCRDPSFSPLVTIGRLDFISEDECLCDLGWTGTWCDTPAELCTIGEDSCGAGECGPNQICDCPQGYFGQRCELSICDDACENDGECSIVNNENGPATYKCTCPDYATGTNCEQTPCDEYDVCQNGGLCELDEVGRPYCDCPDLWVGEFCEKDTAQNQCREEALAGIMEPGDCNYQPICSDERRILDYITIKPVNSGFSFGLDKSKTHNWSLVIRFLSEKSLTVSFSTLGPARISHFVKDASLKRKIKKYEVTIEATTAIYDDVMIYIDGFQQETLDNAEFYLFPDKTEYRSCFQEIDWAENFNRVWVSKKVAATPSFKYRRFGFLPVSE</sequence>
<feature type="disulfide bond" evidence="5">
    <location>
        <begin position="2267"/>
        <end position="2276"/>
    </location>
</feature>
<dbReference type="PROSITE" id="PS50026">
    <property type="entry name" value="EGF_3"/>
    <property type="match status" value="29"/>
</dbReference>
<feature type="domain" description="EGF-like" evidence="7">
    <location>
        <begin position="1208"/>
        <end position="1246"/>
    </location>
</feature>
<feature type="domain" description="EGF-like" evidence="7">
    <location>
        <begin position="1442"/>
        <end position="1476"/>
    </location>
</feature>
<feature type="domain" description="EGF-like" evidence="7">
    <location>
        <begin position="1778"/>
        <end position="1811"/>
    </location>
</feature>
<feature type="disulfide bond" evidence="5">
    <location>
        <begin position="2541"/>
        <end position="2550"/>
    </location>
</feature>
<evidence type="ECO:0000256" key="1">
    <source>
        <dbReference type="ARBA" id="ARBA00022536"/>
    </source>
</evidence>
<feature type="domain" description="EGF-like" evidence="7">
    <location>
        <begin position="1479"/>
        <end position="1518"/>
    </location>
</feature>
<feature type="domain" description="EGF-like" evidence="7">
    <location>
        <begin position="2604"/>
        <end position="2642"/>
    </location>
</feature>
<feature type="disulfide bond" evidence="5">
    <location>
        <begin position="1236"/>
        <end position="1245"/>
    </location>
</feature>
<feature type="domain" description="EGF-like" evidence="7">
    <location>
        <begin position="1286"/>
        <end position="1329"/>
    </location>
</feature>
<feature type="domain" description="EGF-like" evidence="7">
    <location>
        <begin position="1972"/>
        <end position="2004"/>
    </location>
</feature>
<dbReference type="SMART" id="SM00179">
    <property type="entry name" value="EGF_CA"/>
    <property type="match status" value="17"/>
</dbReference>
<dbReference type="Gene3D" id="2.10.25.10">
    <property type="entry name" value="Laminin"/>
    <property type="match status" value="32"/>
</dbReference>
<dbReference type="Proteomes" id="UP000001307">
    <property type="component" value="Unassembled WGS sequence"/>
</dbReference>
<feature type="disulfide bond" evidence="5">
    <location>
        <begin position="1155"/>
        <end position="1164"/>
    </location>
</feature>
<organism evidence="8">
    <name type="scientific">Oikopleura dioica</name>
    <name type="common">Tunicate</name>
    <dbReference type="NCBI Taxonomy" id="34765"/>
    <lineage>
        <taxon>Eukaryota</taxon>
        <taxon>Metazoa</taxon>
        <taxon>Chordata</taxon>
        <taxon>Tunicata</taxon>
        <taxon>Appendicularia</taxon>
        <taxon>Copelata</taxon>
        <taxon>Oikopleuridae</taxon>
        <taxon>Oikopleura</taxon>
    </lineage>
</organism>
<feature type="disulfide bond" evidence="5">
    <location>
        <begin position="2672"/>
        <end position="2681"/>
    </location>
</feature>
<dbReference type="SMART" id="SM00274">
    <property type="entry name" value="FOLN"/>
    <property type="match status" value="8"/>
</dbReference>
<evidence type="ECO:0000256" key="6">
    <source>
        <dbReference type="SAM" id="SignalP"/>
    </source>
</evidence>
<feature type="domain" description="EGF-like" evidence="7">
    <location>
        <begin position="2044"/>
        <end position="2082"/>
    </location>
</feature>
<feature type="domain" description="EGF-like" evidence="7">
    <location>
        <begin position="2509"/>
        <end position="2551"/>
    </location>
</feature>
<dbReference type="InterPro" id="IPR000742">
    <property type="entry name" value="EGF"/>
</dbReference>
<feature type="disulfide bond" evidence="5">
    <location>
        <begin position="1546"/>
        <end position="1555"/>
    </location>
</feature>
<dbReference type="FunFam" id="2.10.25.10:FF:000118">
    <property type="entry name" value="protein delta homolog 2"/>
    <property type="match status" value="1"/>
</dbReference>
<keyword evidence="3" id="KW-0677">Repeat</keyword>
<feature type="disulfide bond" evidence="5">
    <location>
        <begin position="2133"/>
        <end position="2150"/>
    </location>
</feature>
<feature type="disulfide bond" evidence="5">
    <location>
        <begin position="1602"/>
        <end position="1619"/>
    </location>
</feature>
<feature type="disulfide bond" evidence="5">
    <location>
        <begin position="2383"/>
        <end position="2392"/>
    </location>
</feature>
<feature type="disulfide bond" evidence="5">
    <location>
        <begin position="2458"/>
        <end position="2467"/>
    </location>
</feature>
<feature type="signal peptide" evidence="6">
    <location>
        <begin position="1"/>
        <end position="18"/>
    </location>
</feature>
<feature type="chain" id="PRO_5003192539" description="EGF-like domain-containing protein" evidence="6">
    <location>
        <begin position="19"/>
        <end position="3022"/>
    </location>
</feature>
<dbReference type="PROSITE" id="PS00022">
    <property type="entry name" value="EGF_1"/>
    <property type="match status" value="19"/>
</dbReference>
<feature type="domain" description="EGF-like" evidence="7">
    <location>
        <begin position="1403"/>
        <end position="1439"/>
    </location>
</feature>
<feature type="disulfide bond" evidence="5">
    <location>
        <begin position="1695"/>
        <end position="1704"/>
    </location>
</feature>
<evidence type="ECO:0000256" key="2">
    <source>
        <dbReference type="ARBA" id="ARBA00022729"/>
    </source>
</evidence>
<feature type="domain" description="EGF-like" evidence="7">
    <location>
        <begin position="1706"/>
        <end position="1738"/>
    </location>
</feature>
<dbReference type="SMART" id="SM00181">
    <property type="entry name" value="EGF"/>
    <property type="match status" value="44"/>
</dbReference>
<feature type="disulfide bond" evidence="5">
    <location>
        <begin position="1840"/>
        <end position="1849"/>
    </location>
</feature>
<dbReference type="GO" id="GO:0005509">
    <property type="term" value="F:calcium ion binding"/>
    <property type="evidence" value="ECO:0007669"/>
    <property type="project" value="InterPro"/>
</dbReference>
<feature type="domain" description="EGF-like" evidence="7">
    <location>
        <begin position="2351"/>
        <end position="2393"/>
    </location>
</feature>
<dbReference type="EMBL" id="FN653041">
    <property type="protein sequence ID" value="CBY09594.1"/>
    <property type="molecule type" value="Genomic_DNA"/>
</dbReference>
<feature type="disulfide bond" evidence="5">
    <location>
        <begin position="1767"/>
        <end position="1776"/>
    </location>
</feature>
<feature type="domain" description="EGF-like" evidence="7">
    <location>
        <begin position="2643"/>
        <end position="2682"/>
    </location>
</feature>
<dbReference type="PANTHER" id="PTHR12916">
    <property type="entry name" value="CYTOCHROME C OXIDASE POLYPEPTIDE VIC-2"/>
    <property type="match status" value="1"/>
</dbReference>
<feature type="disulfide bond" evidence="5">
    <location>
        <begin position="1621"/>
        <end position="1630"/>
    </location>
</feature>
<feature type="domain" description="EGF-like" evidence="7">
    <location>
        <begin position="1741"/>
        <end position="1777"/>
    </location>
</feature>
<keyword evidence="9" id="KW-1185">Reference proteome</keyword>
<feature type="domain" description="EGF-like" evidence="7">
    <location>
        <begin position="1519"/>
        <end position="1556"/>
    </location>
</feature>
<feature type="domain" description="EGF-like" evidence="7">
    <location>
        <begin position="1593"/>
        <end position="1631"/>
    </location>
</feature>
<reference evidence="8" key="1">
    <citation type="journal article" date="2010" name="Science">
        <title>Plasticity of animal genome architecture unmasked by rapid evolution of a pelagic tunicate.</title>
        <authorList>
            <person name="Denoeud F."/>
            <person name="Henriet S."/>
            <person name="Mungpakdee S."/>
            <person name="Aury J.M."/>
            <person name="Da Silva C."/>
            <person name="Brinkmann H."/>
            <person name="Mikhaleva J."/>
            <person name="Olsen L.C."/>
            <person name="Jubin C."/>
            <person name="Canestro C."/>
            <person name="Bouquet J.M."/>
            <person name="Danks G."/>
            <person name="Poulain J."/>
            <person name="Campsteijn C."/>
            <person name="Adamski M."/>
            <person name="Cross I."/>
            <person name="Yadetie F."/>
            <person name="Muffato M."/>
            <person name="Louis A."/>
            <person name="Butcher S."/>
            <person name="Tsagkogeorga G."/>
            <person name="Konrad A."/>
            <person name="Singh S."/>
            <person name="Jensen M.F."/>
            <person name="Cong E.H."/>
            <person name="Eikeseth-Otteraa H."/>
            <person name="Noel B."/>
            <person name="Anthouard V."/>
            <person name="Porcel B.M."/>
            <person name="Kachouri-Lafond R."/>
            <person name="Nishino A."/>
            <person name="Ugolini M."/>
            <person name="Chourrout P."/>
            <person name="Nishida H."/>
            <person name="Aasland R."/>
            <person name="Huzurbazar S."/>
            <person name="Westhof E."/>
            <person name="Delsuc F."/>
            <person name="Lehrach H."/>
            <person name="Reinhardt R."/>
            <person name="Weissenbach J."/>
            <person name="Roy S.W."/>
            <person name="Artiguenave F."/>
            <person name="Postlethwait J.H."/>
            <person name="Manak J.R."/>
            <person name="Thompson E.M."/>
            <person name="Jaillon O."/>
            <person name="Du Pasquier L."/>
            <person name="Boudinot P."/>
            <person name="Liberles D.A."/>
            <person name="Volff J.N."/>
            <person name="Philippe H."/>
            <person name="Lenhard B."/>
            <person name="Roest Crollius H."/>
            <person name="Wincker P."/>
            <person name="Chourrout D."/>
        </authorList>
    </citation>
    <scope>NUCLEOTIDE SEQUENCE [LARGE SCALE GENOMIC DNA]</scope>
</reference>
<feature type="disulfide bond" evidence="5">
    <location>
        <begin position="2033"/>
        <end position="2042"/>
    </location>
</feature>
<protein>
    <recommendedName>
        <fullName evidence="7">EGF-like domain-containing protein</fullName>
    </recommendedName>
</protein>
<dbReference type="GO" id="GO:0007219">
    <property type="term" value="P:Notch signaling pathway"/>
    <property type="evidence" value="ECO:0007669"/>
    <property type="project" value="TreeGrafter"/>
</dbReference>
<feature type="disulfide bond" evidence="5">
    <location>
        <begin position="2152"/>
        <end position="2161"/>
    </location>
</feature>
<dbReference type="InterPro" id="IPR013032">
    <property type="entry name" value="EGF-like_CS"/>
</dbReference>
<feature type="domain" description="EGF-like" evidence="7">
    <location>
        <begin position="2124"/>
        <end position="2162"/>
    </location>
</feature>
<feature type="domain" description="EGF-like" evidence="7">
    <location>
        <begin position="2241"/>
        <end position="2277"/>
    </location>
</feature>
<proteinExistence type="predicted"/>
<evidence type="ECO:0000313" key="9">
    <source>
        <dbReference type="Proteomes" id="UP000001307"/>
    </source>
</evidence>
<feature type="domain" description="EGF-like" evidence="7">
    <location>
        <begin position="1632"/>
        <end position="1665"/>
    </location>
</feature>
<evidence type="ECO:0000256" key="4">
    <source>
        <dbReference type="ARBA" id="ARBA00023157"/>
    </source>
</evidence>
<feature type="disulfide bond" evidence="5">
    <location>
        <begin position="2833"/>
        <end position="2842"/>
    </location>
</feature>
<accession>E4XEJ1</accession>
<evidence type="ECO:0000313" key="8">
    <source>
        <dbReference type="EMBL" id="CBY09594.1"/>
    </source>
</evidence>
<feature type="domain" description="EGF-like" evidence="7">
    <location>
        <begin position="2313"/>
        <end position="2350"/>
    </location>
</feature>
<keyword evidence="1 5" id="KW-0245">EGF-like domain</keyword>
<evidence type="ECO:0000256" key="5">
    <source>
        <dbReference type="PROSITE-ProRule" id="PRU00076"/>
    </source>
</evidence>
<feature type="domain" description="EGF-like" evidence="7">
    <location>
        <begin position="2428"/>
        <end position="2468"/>
    </location>
</feature>
<feature type="domain" description="EGF-like" evidence="7">
    <location>
        <begin position="1366"/>
        <end position="1400"/>
    </location>
</feature>
<dbReference type="PANTHER" id="PTHR12916:SF4">
    <property type="entry name" value="UNINFLATABLE, ISOFORM C"/>
    <property type="match status" value="1"/>
</dbReference>
<feature type="disulfide bond" evidence="5">
    <location>
        <begin position="2340"/>
        <end position="2349"/>
    </location>
</feature>
<feature type="domain" description="EGF-like" evidence="7">
    <location>
        <begin position="1814"/>
        <end position="1850"/>
    </location>
</feature>
<feature type="disulfide bond" evidence="5">
    <location>
        <begin position="1508"/>
        <end position="1517"/>
    </location>
</feature>
<feature type="domain" description="EGF-like" evidence="7">
    <location>
        <begin position="1851"/>
        <end position="1888"/>
    </location>
</feature>
<feature type="domain" description="EGF-like" evidence="7">
    <location>
        <begin position="1124"/>
        <end position="1165"/>
    </location>
</feature>
<dbReference type="Pfam" id="PF12661">
    <property type="entry name" value="hEGF"/>
    <property type="match status" value="4"/>
</dbReference>
<dbReference type="OrthoDB" id="283575at2759"/>
<dbReference type="InParanoid" id="E4XEJ1"/>
<feature type="disulfide bond" evidence="5">
    <location>
        <begin position="2072"/>
        <end position="2081"/>
    </location>
</feature>
<dbReference type="PROSITE" id="PS01186">
    <property type="entry name" value="EGF_2"/>
    <property type="match status" value="14"/>
</dbReference>